<name>A0ABY4VJR6_9GAMM</name>
<sequence>MQEVYERVFVTNDMSCIRGNGDVAVVHACKSPCHQGRVGYRGKLPSDHPNYLVLEDEYDLFLNIIDPPVPLFKPPLFSHFMDYAIKHWSAGRKLIIHCNQGESRAPSLAMLFLAKGASVIDNTSFDSARLMFEELYPRYNPGKGIETYFSKNWSVLGSDF</sequence>
<dbReference type="Gene3D" id="3.90.190.10">
    <property type="entry name" value="Protein tyrosine phosphatase superfamily"/>
    <property type="match status" value="1"/>
</dbReference>
<dbReference type="EMBL" id="CP092418">
    <property type="protein sequence ID" value="USD22149.1"/>
    <property type="molecule type" value="Genomic_DNA"/>
</dbReference>
<reference evidence="1" key="1">
    <citation type="submission" date="2022-02" db="EMBL/GenBank/DDBJ databases">
        <title>Coral-associated bacteria.</title>
        <authorList>
            <person name="Tang K."/>
            <person name="Wang X."/>
        </authorList>
    </citation>
    <scope>NUCLEOTIDE SEQUENCE</scope>
    <source>
        <strain evidence="1">SCSIO 43006</strain>
    </source>
</reference>
<accession>A0ABY4VJR6</accession>
<evidence type="ECO:0000313" key="1">
    <source>
        <dbReference type="EMBL" id="USD22149.1"/>
    </source>
</evidence>
<dbReference type="RefSeq" id="WP_252084511.1">
    <property type="nucleotide sequence ID" value="NZ_CP092418.1"/>
</dbReference>
<organism evidence="1 2">
    <name type="scientific">Microbulbifer variabilis</name>
    <dbReference type="NCBI Taxonomy" id="266805"/>
    <lineage>
        <taxon>Bacteria</taxon>
        <taxon>Pseudomonadati</taxon>
        <taxon>Pseudomonadota</taxon>
        <taxon>Gammaproteobacteria</taxon>
        <taxon>Cellvibrionales</taxon>
        <taxon>Microbulbiferaceae</taxon>
        <taxon>Microbulbifer</taxon>
    </lineage>
</organism>
<gene>
    <name evidence="1" type="ORF">MJO52_03160</name>
</gene>
<proteinExistence type="predicted"/>
<protein>
    <recommendedName>
        <fullName evidence="3">Tyrosine specific protein phosphatases domain-containing protein</fullName>
    </recommendedName>
</protein>
<evidence type="ECO:0008006" key="3">
    <source>
        <dbReference type="Google" id="ProtNLM"/>
    </source>
</evidence>
<dbReference type="SUPFAM" id="SSF52799">
    <property type="entry name" value="(Phosphotyrosine protein) phosphatases II"/>
    <property type="match status" value="1"/>
</dbReference>
<dbReference type="Proteomes" id="UP001055658">
    <property type="component" value="Chromosome"/>
</dbReference>
<keyword evidence="2" id="KW-1185">Reference proteome</keyword>
<evidence type="ECO:0000313" key="2">
    <source>
        <dbReference type="Proteomes" id="UP001055658"/>
    </source>
</evidence>
<dbReference type="InterPro" id="IPR029021">
    <property type="entry name" value="Prot-tyrosine_phosphatase-like"/>
</dbReference>